<reference evidence="3" key="1">
    <citation type="submission" date="2022-11" db="UniProtKB">
        <authorList>
            <consortium name="WormBaseParasite"/>
        </authorList>
    </citation>
    <scope>IDENTIFICATION</scope>
</reference>
<evidence type="ECO:0000256" key="1">
    <source>
        <dbReference type="SAM" id="MobiDB-lite"/>
    </source>
</evidence>
<sequence>MDDFKFVSAEKKSALLSFYNEFGGDYQLTPVESLDKLATGHICSILIELKTDKKKKFVFPTRFAYEGIGMYLVQRKTDHQAYLDQLKCTSAVHGDEKEITKFLVVLLHLFNEKHPARISHVINQLSTEAQKEIYDILKNFDISKKSDAFNVLYVSAKSRTNFTGLSDNHQIYKESIKGQEGNEITEEARLEKSLQLVDSDISNGCGSMVSDESSYMETNSDETSQSINSSISNDFESVTSGANTDLEVSLEISQPQEANLLEKEFDKQYHLALQAVNNTIYAGPSTVNFKPTTVEFQKDGGVKIQKENNPNSLDMFLSDDDESVNEVGSNDEMFNHIPSPIEVVSSPVMSEKEDGEISPGSPEETEPTMLDTKLEYEEAANGEVIGAKHAQTDVDDTSQEGAQESGTLNQEQEVFELDEEIQNDDLHPEFVYDGTTSTNQSDLQIHDESATLSKSYIDYPSDLEDNQELGHREVKFNISSYSEAEDASIGENFERNDDFEVLELANHVPLPSTSNDEGITSRENSDAELASLMDSLHYNS</sequence>
<feature type="region of interest" description="Disordered" evidence="1">
    <location>
        <begin position="390"/>
        <end position="410"/>
    </location>
</feature>
<evidence type="ECO:0000313" key="3">
    <source>
        <dbReference type="WBParaSite" id="ACRNAN_Path_1554.g6047.t1"/>
    </source>
</evidence>
<accession>A0A914C204</accession>
<dbReference type="Proteomes" id="UP000887540">
    <property type="component" value="Unplaced"/>
</dbReference>
<proteinExistence type="predicted"/>
<dbReference type="WBParaSite" id="ACRNAN_Path_1554.g6047.t1">
    <property type="protein sequence ID" value="ACRNAN_Path_1554.g6047.t1"/>
    <property type="gene ID" value="ACRNAN_Path_1554.g6047"/>
</dbReference>
<name>A0A914C204_9BILA</name>
<dbReference type="AlphaFoldDB" id="A0A914C204"/>
<feature type="compositionally biased region" description="Polar residues" evidence="1">
    <location>
        <begin position="399"/>
        <end position="410"/>
    </location>
</feature>
<organism evidence="2 3">
    <name type="scientific">Acrobeloides nanus</name>
    <dbReference type="NCBI Taxonomy" id="290746"/>
    <lineage>
        <taxon>Eukaryota</taxon>
        <taxon>Metazoa</taxon>
        <taxon>Ecdysozoa</taxon>
        <taxon>Nematoda</taxon>
        <taxon>Chromadorea</taxon>
        <taxon>Rhabditida</taxon>
        <taxon>Tylenchina</taxon>
        <taxon>Cephalobomorpha</taxon>
        <taxon>Cephaloboidea</taxon>
        <taxon>Cephalobidae</taxon>
        <taxon>Acrobeloides</taxon>
    </lineage>
</organism>
<protein>
    <submittedName>
        <fullName evidence="3">Uncharacterized protein</fullName>
    </submittedName>
</protein>
<keyword evidence="2" id="KW-1185">Reference proteome</keyword>
<evidence type="ECO:0000313" key="2">
    <source>
        <dbReference type="Proteomes" id="UP000887540"/>
    </source>
</evidence>
<feature type="region of interest" description="Disordered" evidence="1">
    <location>
        <begin position="348"/>
        <end position="368"/>
    </location>
</feature>